<reference evidence="1 2" key="1">
    <citation type="journal article" date="2020" name="BMC Genomics">
        <title>Intraspecific diversification of the crop wild relative Brassica cretica Lam. using demographic model selection.</title>
        <authorList>
            <person name="Kioukis A."/>
            <person name="Michalopoulou V.A."/>
            <person name="Briers L."/>
            <person name="Pirintsos S."/>
            <person name="Studholme D.J."/>
            <person name="Pavlidis P."/>
            <person name="Sarris P.F."/>
        </authorList>
    </citation>
    <scope>NUCLEOTIDE SEQUENCE [LARGE SCALE GENOMIC DNA]</scope>
    <source>
        <strain evidence="2">cv. PFS-1207/04</strain>
    </source>
</reference>
<accession>A0ABQ7ECD0</accession>
<gene>
    <name evidence="1" type="ORF">DY000_02023189</name>
</gene>
<dbReference type="EMBL" id="QGKV02000299">
    <property type="protein sequence ID" value="KAF3594604.1"/>
    <property type="molecule type" value="Genomic_DNA"/>
</dbReference>
<name>A0ABQ7ECD0_BRACR</name>
<comment type="caution">
    <text evidence="1">The sequence shown here is derived from an EMBL/GenBank/DDBJ whole genome shotgun (WGS) entry which is preliminary data.</text>
</comment>
<dbReference type="Proteomes" id="UP000266723">
    <property type="component" value="Unassembled WGS sequence"/>
</dbReference>
<sequence length="183" mass="20758">MPPVLGQSASCNRGYVRFTEEWSVYLAKGSCRKDEGLSIDNTTLVSVDSDARIWTEQVMILSFKSCESMLFSNLFQRDCPFVLLEDNQKELHRRVRCLAMDGDLPTLRWSPSFDTRYNFKLSFPMPPVLGQSASCNRGYARFTEEWSVCLAKGSCRGDEGLSIDNTALVSVDSDTRIWAERNL</sequence>
<evidence type="ECO:0000313" key="2">
    <source>
        <dbReference type="Proteomes" id="UP000266723"/>
    </source>
</evidence>
<protein>
    <submittedName>
        <fullName evidence="1">Uncharacterized protein</fullName>
    </submittedName>
</protein>
<keyword evidence="2" id="KW-1185">Reference proteome</keyword>
<evidence type="ECO:0000313" key="1">
    <source>
        <dbReference type="EMBL" id="KAF3594604.1"/>
    </source>
</evidence>
<proteinExistence type="predicted"/>
<organism evidence="1 2">
    <name type="scientific">Brassica cretica</name>
    <name type="common">Mustard</name>
    <dbReference type="NCBI Taxonomy" id="69181"/>
    <lineage>
        <taxon>Eukaryota</taxon>
        <taxon>Viridiplantae</taxon>
        <taxon>Streptophyta</taxon>
        <taxon>Embryophyta</taxon>
        <taxon>Tracheophyta</taxon>
        <taxon>Spermatophyta</taxon>
        <taxon>Magnoliopsida</taxon>
        <taxon>eudicotyledons</taxon>
        <taxon>Gunneridae</taxon>
        <taxon>Pentapetalae</taxon>
        <taxon>rosids</taxon>
        <taxon>malvids</taxon>
        <taxon>Brassicales</taxon>
        <taxon>Brassicaceae</taxon>
        <taxon>Brassiceae</taxon>
        <taxon>Brassica</taxon>
    </lineage>
</organism>